<dbReference type="AlphaFoldDB" id="A0A7J7HAI1"/>
<dbReference type="PANTHER" id="PTHR31375">
    <property type="match status" value="1"/>
</dbReference>
<keyword evidence="3" id="KW-0134">Cell wall</keyword>
<evidence type="ECO:0000313" key="10">
    <source>
        <dbReference type="EMBL" id="KAF5949819.1"/>
    </source>
</evidence>
<name>A0A7J7HAI1_CAMSI</name>
<keyword evidence="11" id="KW-1185">Reference proteome</keyword>
<reference evidence="10 11" key="2">
    <citation type="submission" date="2020-07" db="EMBL/GenBank/DDBJ databases">
        <title>Genome assembly of wild tea tree DASZ reveals pedigree and selection history of tea varieties.</title>
        <authorList>
            <person name="Zhang W."/>
        </authorList>
    </citation>
    <scope>NUCLEOTIDE SEQUENCE [LARGE SCALE GENOMIC DNA]</scope>
    <source>
        <strain evidence="11">cv. G240</strain>
        <tissue evidence="10">Leaf</tissue>
    </source>
</reference>
<reference evidence="11" key="1">
    <citation type="journal article" date="2020" name="Nat. Commun.">
        <title>Genome assembly of wild tea tree DASZ reveals pedigree and selection history of tea varieties.</title>
        <authorList>
            <person name="Zhang W."/>
            <person name="Zhang Y."/>
            <person name="Qiu H."/>
            <person name="Guo Y."/>
            <person name="Wan H."/>
            <person name="Zhang X."/>
            <person name="Scossa F."/>
            <person name="Alseekh S."/>
            <person name="Zhang Q."/>
            <person name="Wang P."/>
            <person name="Xu L."/>
            <person name="Schmidt M.H."/>
            <person name="Jia X."/>
            <person name="Li D."/>
            <person name="Zhu A."/>
            <person name="Guo F."/>
            <person name="Chen W."/>
            <person name="Ni D."/>
            <person name="Usadel B."/>
            <person name="Fernie A.R."/>
            <person name="Wen W."/>
        </authorList>
    </citation>
    <scope>NUCLEOTIDE SEQUENCE [LARGE SCALE GENOMIC DNA]</scope>
    <source>
        <strain evidence="11">cv. G240</strain>
    </source>
</reference>
<dbReference type="InterPro" id="IPR000743">
    <property type="entry name" value="Glyco_hydro_28"/>
</dbReference>
<dbReference type="PROSITE" id="PS00502">
    <property type="entry name" value="POLYGALACTURONASE"/>
    <property type="match status" value="1"/>
</dbReference>
<evidence type="ECO:0000256" key="3">
    <source>
        <dbReference type="ARBA" id="ARBA00022512"/>
    </source>
</evidence>
<comment type="subcellular location">
    <subcellularLocation>
        <location evidence="1">Secreted</location>
        <location evidence="1">Cell wall</location>
    </subcellularLocation>
</comment>
<dbReference type="InterPro" id="IPR011050">
    <property type="entry name" value="Pectin_lyase_fold/virulence"/>
</dbReference>
<comment type="similarity">
    <text evidence="2 9">Belongs to the glycosyl hydrolase 28 family.</text>
</comment>
<keyword evidence="5 9" id="KW-0378">Hydrolase</keyword>
<dbReference type="Gene3D" id="2.160.20.10">
    <property type="entry name" value="Single-stranded right-handed beta-helix, Pectin lyase-like"/>
    <property type="match status" value="1"/>
</dbReference>
<organism evidence="10 11">
    <name type="scientific">Camellia sinensis</name>
    <name type="common">Tea plant</name>
    <name type="synonym">Thea sinensis</name>
    <dbReference type="NCBI Taxonomy" id="4442"/>
    <lineage>
        <taxon>Eukaryota</taxon>
        <taxon>Viridiplantae</taxon>
        <taxon>Streptophyta</taxon>
        <taxon>Embryophyta</taxon>
        <taxon>Tracheophyta</taxon>
        <taxon>Spermatophyta</taxon>
        <taxon>Magnoliopsida</taxon>
        <taxon>eudicotyledons</taxon>
        <taxon>Gunneridae</taxon>
        <taxon>Pentapetalae</taxon>
        <taxon>asterids</taxon>
        <taxon>Ericales</taxon>
        <taxon>Theaceae</taxon>
        <taxon>Camellia</taxon>
    </lineage>
</organism>
<evidence type="ECO:0000256" key="8">
    <source>
        <dbReference type="PROSITE-ProRule" id="PRU10052"/>
    </source>
</evidence>
<evidence type="ECO:0000256" key="5">
    <source>
        <dbReference type="ARBA" id="ARBA00022801"/>
    </source>
</evidence>
<keyword evidence="4" id="KW-0964">Secreted</keyword>
<evidence type="ECO:0000256" key="6">
    <source>
        <dbReference type="ARBA" id="ARBA00023295"/>
    </source>
</evidence>
<keyword evidence="6 9" id="KW-0326">Glycosidase</keyword>
<evidence type="ECO:0000256" key="2">
    <source>
        <dbReference type="ARBA" id="ARBA00008834"/>
    </source>
</evidence>
<dbReference type="GO" id="GO:0005975">
    <property type="term" value="P:carbohydrate metabolic process"/>
    <property type="evidence" value="ECO:0007669"/>
    <property type="project" value="InterPro"/>
</dbReference>
<sequence>MASCSFTFGGRPSLRLVFAACRTYIKIGDVCVSLGDGSQQVNIEKVKCGPGHGISVGSLGKYHGEEPVTGVTLKDCTMTNTMNVVRVKTWPASPSGVASDLHFEDLVMNNVSTPVLIDQQYYPYDQCQSEIPSCVKITNVSFKDIPGTSATELAVGAHRARM</sequence>
<dbReference type="Pfam" id="PF00295">
    <property type="entry name" value="Glyco_hydro_28"/>
    <property type="match status" value="1"/>
</dbReference>
<accession>A0A7J7HAI1</accession>
<dbReference type="InterPro" id="IPR012334">
    <property type="entry name" value="Pectin_lyas_fold"/>
</dbReference>
<keyword evidence="7" id="KW-0961">Cell wall biogenesis/degradation</keyword>
<dbReference type="EMBL" id="JACBKZ010000005">
    <property type="protein sequence ID" value="KAF5949819.1"/>
    <property type="molecule type" value="Genomic_DNA"/>
</dbReference>
<evidence type="ECO:0008006" key="12">
    <source>
        <dbReference type="Google" id="ProtNLM"/>
    </source>
</evidence>
<protein>
    <recommendedName>
        <fullName evidence="12">Polygalacturonase</fullName>
    </recommendedName>
</protein>
<gene>
    <name evidence="10" type="ORF">HYC85_011812</name>
</gene>
<evidence type="ECO:0000256" key="4">
    <source>
        <dbReference type="ARBA" id="ARBA00022525"/>
    </source>
</evidence>
<evidence type="ECO:0000313" key="11">
    <source>
        <dbReference type="Proteomes" id="UP000593564"/>
    </source>
</evidence>
<dbReference type="GO" id="GO:0004650">
    <property type="term" value="F:polygalacturonase activity"/>
    <property type="evidence" value="ECO:0007669"/>
    <property type="project" value="InterPro"/>
</dbReference>
<dbReference type="SUPFAM" id="SSF51126">
    <property type="entry name" value="Pectin lyase-like"/>
    <property type="match status" value="1"/>
</dbReference>
<proteinExistence type="inferred from homology"/>
<evidence type="ECO:0000256" key="7">
    <source>
        <dbReference type="ARBA" id="ARBA00023316"/>
    </source>
</evidence>
<evidence type="ECO:0000256" key="9">
    <source>
        <dbReference type="RuleBase" id="RU361169"/>
    </source>
</evidence>
<dbReference type="GO" id="GO:0071555">
    <property type="term" value="P:cell wall organization"/>
    <property type="evidence" value="ECO:0007669"/>
    <property type="project" value="UniProtKB-KW"/>
</dbReference>
<feature type="active site" evidence="8">
    <location>
        <position position="52"/>
    </location>
</feature>
<comment type="caution">
    <text evidence="10">The sequence shown here is derived from an EMBL/GenBank/DDBJ whole genome shotgun (WGS) entry which is preliminary data.</text>
</comment>
<dbReference type="Proteomes" id="UP000593564">
    <property type="component" value="Unassembled WGS sequence"/>
</dbReference>
<evidence type="ECO:0000256" key="1">
    <source>
        <dbReference type="ARBA" id="ARBA00004191"/>
    </source>
</evidence>